<reference evidence="2 3" key="1">
    <citation type="submission" date="2023-03" db="EMBL/GenBank/DDBJ databases">
        <title>Novosphingobium cyanobacteriorum sp. nov., isolated from a eutrophic reservoir during the Microcystis bloom period.</title>
        <authorList>
            <person name="Kang M."/>
            <person name="Le V."/>
            <person name="Ko S.-R."/>
            <person name="Lee S.-A."/>
            <person name="Ahn C.-Y."/>
        </authorList>
    </citation>
    <scope>NUCLEOTIDE SEQUENCE [LARGE SCALE GENOMIC DNA]</scope>
    <source>
        <strain evidence="2 3">HBC54</strain>
    </source>
</reference>
<proteinExistence type="predicted"/>
<name>A0ABT6CJT3_9SPHN</name>
<evidence type="ECO:0000256" key="1">
    <source>
        <dbReference type="ARBA" id="ARBA00023125"/>
    </source>
</evidence>
<dbReference type="PANTHER" id="PTHR36924:SF1">
    <property type="entry name" value="ANTITOXIN HIGA-1"/>
    <property type="match status" value="1"/>
</dbReference>
<comment type="caution">
    <text evidence="2">The sequence shown here is derived from an EMBL/GenBank/DDBJ whole genome shotgun (WGS) entry which is preliminary data.</text>
</comment>
<dbReference type="Gene3D" id="1.10.260.40">
    <property type="entry name" value="lambda repressor-like DNA-binding domains"/>
    <property type="match status" value="1"/>
</dbReference>
<keyword evidence="1" id="KW-0238">DNA-binding</keyword>
<protein>
    <submittedName>
        <fullName evidence="2">HigA family addiction module antitoxin</fullName>
    </submittedName>
</protein>
<gene>
    <name evidence="2" type="ORF">POM99_13130</name>
</gene>
<sequence length="106" mass="11523">MSGSKTITGAEDRLDNVHPGEVLREDFLIGSDIPLTDVVTGTGIAAVRLGEILAGKQPVDAAVDLRLARYFGVSEGFFLGLQIDYDLEEERRKHGAEIDRIARRAA</sequence>
<dbReference type="RefSeq" id="WP_277278546.1">
    <property type="nucleotide sequence ID" value="NZ_JAROCY010000012.1"/>
</dbReference>
<dbReference type="PANTHER" id="PTHR36924">
    <property type="entry name" value="ANTITOXIN HIGA-1"/>
    <property type="match status" value="1"/>
</dbReference>
<evidence type="ECO:0000313" key="3">
    <source>
        <dbReference type="Proteomes" id="UP001222770"/>
    </source>
</evidence>
<accession>A0ABT6CJT3</accession>
<dbReference type="InterPro" id="IPR010982">
    <property type="entry name" value="Lambda_DNA-bd_dom_sf"/>
</dbReference>
<keyword evidence="3" id="KW-1185">Reference proteome</keyword>
<dbReference type="SUPFAM" id="SSF47413">
    <property type="entry name" value="lambda repressor-like DNA-binding domains"/>
    <property type="match status" value="1"/>
</dbReference>
<dbReference type="Proteomes" id="UP001222770">
    <property type="component" value="Unassembled WGS sequence"/>
</dbReference>
<evidence type="ECO:0000313" key="2">
    <source>
        <dbReference type="EMBL" id="MDF8334151.1"/>
    </source>
</evidence>
<organism evidence="2 3">
    <name type="scientific">Novosphingobium cyanobacteriorum</name>
    <dbReference type="NCBI Taxonomy" id="3024215"/>
    <lineage>
        <taxon>Bacteria</taxon>
        <taxon>Pseudomonadati</taxon>
        <taxon>Pseudomonadota</taxon>
        <taxon>Alphaproteobacteria</taxon>
        <taxon>Sphingomonadales</taxon>
        <taxon>Sphingomonadaceae</taxon>
        <taxon>Novosphingobium</taxon>
    </lineage>
</organism>
<dbReference type="NCBIfam" id="TIGR02607">
    <property type="entry name" value="antidote_HigA"/>
    <property type="match status" value="1"/>
</dbReference>
<dbReference type="InterPro" id="IPR013430">
    <property type="entry name" value="Toxin_antidote_HigA"/>
</dbReference>
<dbReference type="EMBL" id="JAROCY010000012">
    <property type="protein sequence ID" value="MDF8334151.1"/>
    <property type="molecule type" value="Genomic_DNA"/>
</dbReference>